<protein>
    <submittedName>
        <fullName evidence="2">Uncharacterized protein</fullName>
    </submittedName>
</protein>
<gene>
    <name evidence="2" type="ORF">BLA60_15030</name>
</gene>
<dbReference type="AlphaFoldDB" id="A0A7Z1AZB6"/>
<keyword evidence="3" id="KW-1185">Reference proteome</keyword>
<evidence type="ECO:0000313" key="2">
    <source>
        <dbReference type="EMBL" id="OLF10502.1"/>
    </source>
</evidence>
<keyword evidence="1" id="KW-1133">Transmembrane helix</keyword>
<evidence type="ECO:0000256" key="1">
    <source>
        <dbReference type="SAM" id="Phobius"/>
    </source>
</evidence>
<reference evidence="2 3" key="1">
    <citation type="submission" date="2016-12" db="EMBL/GenBank/DDBJ databases">
        <title>The draft genome sequence of Actinophytocola xinjiangensis.</title>
        <authorList>
            <person name="Wang W."/>
            <person name="Yuan L."/>
        </authorList>
    </citation>
    <scope>NUCLEOTIDE SEQUENCE [LARGE SCALE GENOMIC DNA]</scope>
    <source>
        <strain evidence="2 3">CGMCC 4.4663</strain>
    </source>
</reference>
<keyword evidence="1" id="KW-0812">Transmembrane</keyword>
<comment type="caution">
    <text evidence="2">The sequence shown here is derived from an EMBL/GenBank/DDBJ whole genome shotgun (WGS) entry which is preliminary data.</text>
</comment>
<dbReference type="RefSeq" id="WP_075133491.1">
    <property type="nucleotide sequence ID" value="NZ_MSIF01000006.1"/>
</dbReference>
<sequence length="63" mass="6666">MTTAGRRPRGLTRGANVVVLAPAIEYVIVQQLSGIRRSVGLVGQVWLPVFLLVVVPEAAALVS</sequence>
<name>A0A7Z1AZB6_9PSEU</name>
<organism evidence="2 3">
    <name type="scientific">Actinophytocola xinjiangensis</name>
    <dbReference type="NCBI Taxonomy" id="485602"/>
    <lineage>
        <taxon>Bacteria</taxon>
        <taxon>Bacillati</taxon>
        <taxon>Actinomycetota</taxon>
        <taxon>Actinomycetes</taxon>
        <taxon>Pseudonocardiales</taxon>
        <taxon>Pseudonocardiaceae</taxon>
    </lineage>
</organism>
<keyword evidence="1" id="KW-0472">Membrane</keyword>
<evidence type="ECO:0000313" key="3">
    <source>
        <dbReference type="Proteomes" id="UP000185696"/>
    </source>
</evidence>
<dbReference type="Proteomes" id="UP000185696">
    <property type="component" value="Unassembled WGS sequence"/>
</dbReference>
<accession>A0A7Z1AZB6</accession>
<proteinExistence type="predicted"/>
<feature type="transmembrane region" description="Helical" evidence="1">
    <location>
        <begin position="41"/>
        <end position="62"/>
    </location>
</feature>
<dbReference type="EMBL" id="MSIF01000006">
    <property type="protein sequence ID" value="OLF10502.1"/>
    <property type="molecule type" value="Genomic_DNA"/>
</dbReference>